<accession>A0A318RJH6</accession>
<keyword evidence="3" id="KW-0378">Hydrolase</keyword>
<gene>
    <name evidence="3" type="ORF">DFR67_10596</name>
</gene>
<dbReference type="Proteomes" id="UP000247591">
    <property type="component" value="Unassembled WGS sequence"/>
</dbReference>
<evidence type="ECO:0000259" key="2">
    <source>
        <dbReference type="PROSITE" id="PS50271"/>
    </source>
</evidence>
<comment type="caution">
    <text evidence="3">The sequence shown here is derived from an EMBL/GenBank/DDBJ whole genome shotgun (WGS) entry which is preliminary data.</text>
</comment>
<protein>
    <submittedName>
        <fullName evidence="3">Ubiquitin-hydrolase Zn-finger-containing protein</fullName>
    </submittedName>
</protein>
<feature type="domain" description="UBP-type" evidence="2">
    <location>
        <begin position="1"/>
        <end position="104"/>
    </location>
</feature>
<dbReference type="EMBL" id="QJSP01000005">
    <property type="protein sequence ID" value="PYE17951.1"/>
    <property type="molecule type" value="Genomic_DNA"/>
</dbReference>
<sequence length="118" mass="13037">MTTPEIDPTVPPSGTGCLDCEKSGGWWFHLRRCTGCGHIGCCDDSLSRHASKHASDTGHPIIRSFEPGEDWFWNYETNDYYNGPALAPPQSRPADETAPGPKGHVPENWVSLLQNRTD</sequence>
<dbReference type="InterPro" id="IPR001607">
    <property type="entry name" value="Znf_UBP"/>
</dbReference>
<evidence type="ECO:0000313" key="3">
    <source>
        <dbReference type="EMBL" id="PYE17951.1"/>
    </source>
</evidence>
<dbReference type="Gene3D" id="3.30.40.10">
    <property type="entry name" value="Zinc/RING finger domain, C3HC4 (zinc finger)"/>
    <property type="match status" value="1"/>
</dbReference>
<reference evidence="3 4" key="1">
    <citation type="submission" date="2018-06" db="EMBL/GenBank/DDBJ databases">
        <title>Genomic Encyclopedia of Type Strains, Phase IV (KMG-IV): sequencing the most valuable type-strain genomes for metagenomic binning, comparative biology and taxonomic classification.</title>
        <authorList>
            <person name="Goeker M."/>
        </authorList>
    </citation>
    <scope>NUCLEOTIDE SEQUENCE [LARGE SCALE GENOMIC DNA]</scope>
    <source>
        <strain evidence="3 4">DSM 45521</strain>
    </source>
</reference>
<dbReference type="SUPFAM" id="SSF57850">
    <property type="entry name" value="RING/U-box"/>
    <property type="match status" value="1"/>
</dbReference>
<dbReference type="PROSITE" id="PS50271">
    <property type="entry name" value="ZF_UBP"/>
    <property type="match status" value="1"/>
</dbReference>
<dbReference type="InterPro" id="IPR013083">
    <property type="entry name" value="Znf_RING/FYVE/PHD"/>
</dbReference>
<evidence type="ECO:0000256" key="1">
    <source>
        <dbReference type="SAM" id="MobiDB-lite"/>
    </source>
</evidence>
<evidence type="ECO:0000313" key="4">
    <source>
        <dbReference type="Proteomes" id="UP000247591"/>
    </source>
</evidence>
<feature type="region of interest" description="Disordered" evidence="1">
    <location>
        <begin position="83"/>
        <end position="118"/>
    </location>
</feature>
<dbReference type="Pfam" id="PF02148">
    <property type="entry name" value="zf-UBP"/>
    <property type="match status" value="1"/>
</dbReference>
<dbReference type="GO" id="GO:0008270">
    <property type="term" value="F:zinc ion binding"/>
    <property type="evidence" value="ECO:0007669"/>
    <property type="project" value="InterPro"/>
</dbReference>
<dbReference type="GO" id="GO:0016787">
    <property type="term" value="F:hydrolase activity"/>
    <property type="evidence" value="ECO:0007669"/>
    <property type="project" value="UniProtKB-KW"/>
</dbReference>
<keyword evidence="4" id="KW-1185">Reference proteome</keyword>
<dbReference type="OrthoDB" id="57886at2"/>
<dbReference type="RefSeq" id="WP_110469538.1">
    <property type="nucleotide sequence ID" value="NZ_QJSP01000005.1"/>
</dbReference>
<proteinExistence type="predicted"/>
<organism evidence="3 4">
    <name type="scientific">Williamsia limnetica</name>
    <dbReference type="NCBI Taxonomy" id="882452"/>
    <lineage>
        <taxon>Bacteria</taxon>
        <taxon>Bacillati</taxon>
        <taxon>Actinomycetota</taxon>
        <taxon>Actinomycetes</taxon>
        <taxon>Mycobacteriales</taxon>
        <taxon>Nocardiaceae</taxon>
        <taxon>Williamsia</taxon>
    </lineage>
</organism>
<dbReference type="AlphaFoldDB" id="A0A318RJH6"/>
<name>A0A318RJH6_WILLI</name>